<organism evidence="4 5">
    <name type="scientific">Alicyclobacillus fodiniaquatilis</name>
    <dbReference type="NCBI Taxonomy" id="1661150"/>
    <lineage>
        <taxon>Bacteria</taxon>
        <taxon>Bacillati</taxon>
        <taxon>Bacillota</taxon>
        <taxon>Bacilli</taxon>
        <taxon>Bacillales</taxon>
        <taxon>Alicyclobacillaceae</taxon>
        <taxon>Alicyclobacillus</taxon>
    </lineage>
</organism>
<comment type="caution">
    <text evidence="4">The sequence shown here is derived from an EMBL/GenBank/DDBJ whole genome shotgun (WGS) entry which is preliminary data.</text>
</comment>
<feature type="domain" description="Soluble ligand binding" evidence="3">
    <location>
        <begin position="99"/>
        <end position="149"/>
    </location>
</feature>
<keyword evidence="2" id="KW-1133">Transmembrane helix</keyword>
<dbReference type="PANTHER" id="PTHR21180:SF32">
    <property type="entry name" value="ENDONUCLEASE_EXONUCLEASE_PHOSPHATASE FAMILY DOMAIN-CONTAINING PROTEIN 1"/>
    <property type="match status" value="1"/>
</dbReference>
<feature type="transmembrane region" description="Helical" evidence="2">
    <location>
        <begin position="42"/>
        <end position="62"/>
    </location>
</feature>
<dbReference type="NCBIfam" id="TIGR00426">
    <property type="entry name" value="competence protein ComEA helix-hairpin-helix repeat region"/>
    <property type="match status" value="1"/>
</dbReference>
<feature type="region of interest" description="Disordered" evidence="1">
    <location>
        <begin position="68"/>
        <end position="93"/>
    </location>
</feature>
<dbReference type="RefSeq" id="WP_377945684.1">
    <property type="nucleotide sequence ID" value="NZ_JBHUCX010000099.1"/>
</dbReference>
<keyword evidence="5" id="KW-1185">Reference proteome</keyword>
<dbReference type="SUPFAM" id="SSF47781">
    <property type="entry name" value="RuvA domain 2-like"/>
    <property type="match status" value="1"/>
</dbReference>
<evidence type="ECO:0000256" key="1">
    <source>
        <dbReference type="SAM" id="MobiDB-lite"/>
    </source>
</evidence>
<dbReference type="EMBL" id="JBHUCX010000099">
    <property type="protein sequence ID" value="MFD1677770.1"/>
    <property type="molecule type" value="Genomic_DNA"/>
</dbReference>
<dbReference type="Proteomes" id="UP001597079">
    <property type="component" value="Unassembled WGS sequence"/>
</dbReference>
<dbReference type="InterPro" id="IPR051675">
    <property type="entry name" value="Endo/Exo/Phosphatase_dom_1"/>
</dbReference>
<feature type="compositionally biased region" description="Polar residues" evidence="1">
    <location>
        <begin position="158"/>
        <end position="169"/>
    </location>
</feature>
<evidence type="ECO:0000256" key="2">
    <source>
        <dbReference type="SAM" id="Phobius"/>
    </source>
</evidence>
<proteinExistence type="predicted"/>
<feature type="region of interest" description="Disordered" evidence="1">
    <location>
        <begin position="155"/>
        <end position="186"/>
    </location>
</feature>
<name>A0ABW4JRK4_9BACL</name>
<keyword evidence="2" id="KW-0472">Membrane</keyword>
<dbReference type="Gene3D" id="1.10.150.310">
    <property type="entry name" value="Tex RuvX-like domain-like"/>
    <property type="match status" value="1"/>
</dbReference>
<dbReference type="Pfam" id="PF12836">
    <property type="entry name" value="HHH_3"/>
    <property type="match status" value="1"/>
</dbReference>
<evidence type="ECO:0000259" key="3">
    <source>
        <dbReference type="Pfam" id="PF10531"/>
    </source>
</evidence>
<evidence type="ECO:0000313" key="5">
    <source>
        <dbReference type="Proteomes" id="UP001597079"/>
    </source>
</evidence>
<protein>
    <submittedName>
        <fullName evidence="4">Helix-hairpin-helix domain-containing protein</fullName>
    </submittedName>
</protein>
<dbReference type="InterPro" id="IPR004509">
    <property type="entry name" value="Competence_ComEA_HhH"/>
</dbReference>
<evidence type="ECO:0000313" key="4">
    <source>
        <dbReference type="EMBL" id="MFD1677770.1"/>
    </source>
</evidence>
<reference evidence="5" key="1">
    <citation type="journal article" date="2019" name="Int. J. Syst. Evol. Microbiol.">
        <title>The Global Catalogue of Microorganisms (GCM) 10K type strain sequencing project: providing services to taxonomists for standard genome sequencing and annotation.</title>
        <authorList>
            <consortium name="The Broad Institute Genomics Platform"/>
            <consortium name="The Broad Institute Genome Sequencing Center for Infectious Disease"/>
            <person name="Wu L."/>
            <person name="Ma J."/>
        </authorList>
    </citation>
    <scope>NUCLEOTIDE SEQUENCE [LARGE SCALE GENOMIC DNA]</scope>
    <source>
        <strain evidence="5">CGMCC 1.12286</strain>
    </source>
</reference>
<dbReference type="InterPro" id="IPR019554">
    <property type="entry name" value="Soluble_ligand-bd"/>
</dbReference>
<dbReference type="InterPro" id="IPR010994">
    <property type="entry name" value="RuvA_2-like"/>
</dbReference>
<dbReference type="Gene3D" id="3.10.560.10">
    <property type="entry name" value="Outer membrane lipoprotein wza domain like"/>
    <property type="match status" value="1"/>
</dbReference>
<gene>
    <name evidence="4" type="ORF">ACFSB2_24205</name>
</gene>
<dbReference type="Pfam" id="PF10531">
    <property type="entry name" value="SLBB"/>
    <property type="match status" value="1"/>
</dbReference>
<dbReference type="PANTHER" id="PTHR21180">
    <property type="entry name" value="ENDONUCLEASE/EXONUCLEASE/PHOSPHATASE FAMILY DOMAIN-CONTAINING PROTEIN 1"/>
    <property type="match status" value="1"/>
</dbReference>
<sequence>MDKQQKLSLVPDAAMVVAEIEAVSQQKKSRRNMVTALLHTRLGKVLGLACLTALFLGCGTWLSGHAMKSAGSAHGQSAPKPSSSGQSAFAADEEDNSIKVDVHGDVVHPGVVTLKENARVGDAVRAAGGFVHKADAENVNMAAMVWDGEEVDVGSAAGNAQSENGSNAADTGAMVSDGDAPTGGGQRINLNSADAETLETLPDVGPTRAAEILAYRKAHGPFQTVADLTNVKGIGDKTLAKWTGILFVPQANADKP</sequence>
<accession>A0ABW4JRK4</accession>
<keyword evidence="2" id="KW-0812">Transmembrane</keyword>